<dbReference type="PANTHER" id="PTHR10815:SF14">
    <property type="entry name" value="BIFUNCTIONAL TRANSCRIPTIONAL ACTIVATOR_DNA REPAIR ENZYME ADA"/>
    <property type="match status" value="1"/>
</dbReference>
<dbReference type="PANTHER" id="PTHR10815">
    <property type="entry name" value="METHYLATED-DNA--PROTEIN-CYSTEINE METHYLTRANSFERASE"/>
    <property type="match status" value="1"/>
</dbReference>
<dbReference type="SUPFAM" id="SSF46767">
    <property type="entry name" value="Methylated DNA-protein cysteine methyltransferase, C-terminal domain"/>
    <property type="match status" value="1"/>
</dbReference>
<evidence type="ECO:0000256" key="1">
    <source>
        <dbReference type="ARBA" id="ARBA00001286"/>
    </source>
</evidence>
<dbReference type="Pfam" id="PF02805">
    <property type="entry name" value="Ada_Zn_binding"/>
    <property type="match status" value="1"/>
</dbReference>
<dbReference type="PIRSF" id="PIRSF000409">
    <property type="entry name" value="Ada"/>
    <property type="match status" value="1"/>
</dbReference>
<dbReference type="InterPro" id="IPR009057">
    <property type="entry name" value="Homeodomain-like_sf"/>
</dbReference>
<dbReference type="Gene3D" id="3.30.160.70">
    <property type="entry name" value="Methylated DNA-protein cysteine methyltransferase domain"/>
    <property type="match status" value="1"/>
</dbReference>
<keyword evidence="6" id="KW-0010">Activator</keyword>
<dbReference type="GO" id="GO:0008270">
    <property type="term" value="F:zinc ion binding"/>
    <property type="evidence" value="ECO:0007669"/>
    <property type="project" value="InterPro"/>
</dbReference>
<dbReference type="InterPro" id="IPR016221">
    <property type="entry name" value="Bifunct_regulatory_prot_Ada"/>
</dbReference>
<feature type="active site" description="Nucleophile; methyl group acceptor from either O6-methylguanine or O4-methylthymine" evidence="10">
    <location>
        <position position="330"/>
    </location>
</feature>
<dbReference type="PROSITE" id="PS01124">
    <property type="entry name" value="HTH_ARAC_FAMILY_2"/>
    <property type="match status" value="1"/>
</dbReference>
<dbReference type="GO" id="GO:0043565">
    <property type="term" value="F:sequence-specific DNA binding"/>
    <property type="evidence" value="ECO:0007669"/>
    <property type="project" value="InterPro"/>
</dbReference>
<evidence type="ECO:0000256" key="9">
    <source>
        <dbReference type="ARBA" id="ARBA00049348"/>
    </source>
</evidence>
<dbReference type="InterPro" id="IPR035451">
    <property type="entry name" value="Ada-like_dom_sf"/>
</dbReference>
<dbReference type="GO" id="GO:0032259">
    <property type="term" value="P:methylation"/>
    <property type="evidence" value="ECO:0007669"/>
    <property type="project" value="UniProtKB-KW"/>
</dbReference>
<dbReference type="Pfam" id="PF01035">
    <property type="entry name" value="DNA_binding_1"/>
    <property type="match status" value="1"/>
</dbReference>
<dbReference type="InterPro" id="IPR001497">
    <property type="entry name" value="MethylDNA_cys_MeTrfase_AS"/>
</dbReference>
<dbReference type="InterPro" id="IPR018060">
    <property type="entry name" value="HTH_AraC"/>
</dbReference>
<evidence type="ECO:0000256" key="7">
    <source>
        <dbReference type="ARBA" id="ARBA00023163"/>
    </source>
</evidence>
<evidence type="ECO:0000256" key="11">
    <source>
        <dbReference type="PIRSR" id="PIRSR000409-3"/>
    </source>
</evidence>
<dbReference type="SUPFAM" id="SSF53155">
    <property type="entry name" value="Methylated DNA-protein cysteine methyltransferase domain"/>
    <property type="match status" value="1"/>
</dbReference>
<reference evidence="13 14" key="1">
    <citation type="submission" date="2018-07" db="EMBL/GenBank/DDBJ databases">
        <title>Genome sequencing of Moraxellaceae gen. HYN0046.</title>
        <authorList>
            <person name="Kim M."/>
            <person name="Yi H."/>
        </authorList>
    </citation>
    <scope>NUCLEOTIDE SEQUENCE [LARGE SCALE GENOMIC DNA]</scope>
    <source>
        <strain evidence="13 14">HYN0046</strain>
    </source>
</reference>
<dbReference type="InterPro" id="IPR004026">
    <property type="entry name" value="Ada_DNA_repair_Zn-bd"/>
</dbReference>
<evidence type="ECO:0000256" key="5">
    <source>
        <dbReference type="ARBA" id="ARBA00023015"/>
    </source>
</evidence>
<dbReference type="RefSeq" id="WP_114899319.1">
    <property type="nucleotide sequence ID" value="NZ_CP031222.1"/>
</dbReference>
<feature type="domain" description="HTH araC/xylS-type" evidence="12">
    <location>
        <begin position="95"/>
        <end position="192"/>
    </location>
</feature>
<evidence type="ECO:0000313" key="13">
    <source>
        <dbReference type="EMBL" id="AXI03210.1"/>
    </source>
</evidence>
<name>A0A345P7F1_9GAMM</name>
<dbReference type="NCBIfam" id="NF011964">
    <property type="entry name" value="PRK15435.1"/>
    <property type="match status" value="1"/>
</dbReference>
<accession>A0A345P7F1</accession>
<gene>
    <name evidence="13" type="ORF">HYN46_10390</name>
</gene>
<feature type="active site" description="Nucleophile; methyl group acceptor from methylphosphotriester" evidence="10">
    <location>
        <position position="46"/>
    </location>
</feature>
<proteinExistence type="predicted"/>
<dbReference type="InterPro" id="IPR036217">
    <property type="entry name" value="MethylDNA_cys_MeTrfase_DNAb"/>
</dbReference>
<keyword evidence="13" id="KW-0238">DNA-binding</keyword>
<dbReference type="Proteomes" id="UP000253940">
    <property type="component" value="Chromosome"/>
</dbReference>
<dbReference type="SMART" id="SM00342">
    <property type="entry name" value="HTH_ARAC"/>
    <property type="match status" value="1"/>
</dbReference>
<comment type="cofactor">
    <cofactor evidence="11">
        <name>Zn(2+)</name>
        <dbReference type="ChEBI" id="CHEBI:29105"/>
    </cofactor>
    <text evidence="11">Binds 1 zinc ion per subunit.</text>
</comment>
<feature type="binding site" evidence="11">
    <location>
        <position position="50"/>
    </location>
    <ligand>
        <name>Zn(2+)</name>
        <dbReference type="ChEBI" id="CHEBI:29105"/>
    </ligand>
</feature>
<feature type="binding site" evidence="11">
    <location>
        <position position="77"/>
    </location>
    <ligand>
        <name>Zn(2+)</name>
        <dbReference type="ChEBI" id="CHEBI:29105"/>
    </ligand>
</feature>
<dbReference type="GO" id="GO:0003908">
    <property type="term" value="F:methylated-DNA-[protein]-cysteine S-methyltransferase activity"/>
    <property type="evidence" value="ECO:0007669"/>
    <property type="project" value="UniProtKB-EC"/>
</dbReference>
<dbReference type="Gene3D" id="3.40.10.10">
    <property type="entry name" value="DNA Methylphosphotriester Repair Domain"/>
    <property type="match status" value="1"/>
</dbReference>
<keyword evidence="2 13" id="KW-0489">Methyltransferase</keyword>
<dbReference type="SUPFAM" id="SSF57884">
    <property type="entry name" value="Ada DNA repair protein, N-terminal domain (N-Ada 10)"/>
    <property type="match status" value="1"/>
</dbReference>
<keyword evidence="4" id="KW-0227">DNA damage</keyword>
<dbReference type="GO" id="GO:0003700">
    <property type="term" value="F:DNA-binding transcription factor activity"/>
    <property type="evidence" value="ECO:0007669"/>
    <property type="project" value="InterPro"/>
</dbReference>
<dbReference type="AlphaFoldDB" id="A0A345P7F1"/>
<dbReference type="OrthoDB" id="9802228at2"/>
<evidence type="ECO:0000256" key="2">
    <source>
        <dbReference type="ARBA" id="ARBA00022603"/>
    </source>
</evidence>
<dbReference type="Gene3D" id="1.10.10.10">
    <property type="entry name" value="Winged helix-like DNA-binding domain superfamily/Winged helix DNA-binding domain"/>
    <property type="match status" value="1"/>
</dbReference>
<dbReference type="CDD" id="cd06445">
    <property type="entry name" value="ATase"/>
    <property type="match status" value="1"/>
</dbReference>
<dbReference type="KEGG" id="mbah:HYN46_10390"/>
<evidence type="ECO:0000313" key="14">
    <source>
        <dbReference type="Proteomes" id="UP000253940"/>
    </source>
</evidence>
<organism evidence="13 14">
    <name type="scientific">Aquirhabdus parva</name>
    <dbReference type="NCBI Taxonomy" id="2283318"/>
    <lineage>
        <taxon>Bacteria</taxon>
        <taxon>Pseudomonadati</taxon>
        <taxon>Pseudomonadota</taxon>
        <taxon>Gammaproteobacteria</taxon>
        <taxon>Moraxellales</taxon>
        <taxon>Moraxellaceae</taxon>
        <taxon>Aquirhabdus</taxon>
    </lineage>
</organism>
<dbReference type="InterPro" id="IPR036631">
    <property type="entry name" value="MGMT_N_sf"/>
</dbReference>
<keyword evidence="7" id="KW-0804">Transcription</keyword>
<evidence type="ECO:0000256" key="6">
    <source>
        <dbReference type="ARBA" id="ARBA00023159"/>
    </source>
</evidence>
<dbReference type="EMBL" id="CP031222">
    <property type="protein sequence ID" value="AXI03210.1"/>
    <property type="molecule type" value="Genomic_DNA"/>
</dbReference>
<evidence type="ECO:0000256" key="8">
    <source>
        <dbReference type="ARBA" id="ARBA00023204"/>
    </source>
</evidence>
<evidence type="ECO:0000256" key="3">
    <source>
        <dbReference type="ARBA" id="ARBA00022679"/>
    </source>
</evidence>
<dbReference type="InterPro" id="IPR014048">
    <property type="entry name" value="MethylDNA_cys_MeTrfase_DNA-bd"/>
</dbReference>
<evidence type="ECO:0000256" key="4">
    <source>
        <dbReference type="ARBA" id="ARBA00022763"/>
    </source>
</evidence>
<dbReference type="Gene3D" id="1.10.10.60">
    <property type="entry name" value="Homeodomain-like"/>
    <property type="match status" value="1"/>
</dbReference>
<protein>
    <submittedName>
        <fullName evidence="13">Bifunctional DNA-binding transcriptional regulator/O6-methylguanine-DNA methyltransferase Ada</fullName>
    </submittedName>
</protein>
<feature type="binding site" evidence="11">
    <location>
        <position position="80"/>
    </location>
    <ligand>
        <name>Zn(2+)</name>
        <dbReference type="ChEBI" id="CHEBI:29105"/>
    </ligand>
</feature>
<comment type="catalytic activity">
    <reaction evidence="9">
        <text>a 6-O-methyl-2'-deoxyguanosine in DNA + L-cysteinyl-[protein] = S-methyl-L-cysteinyl-[protein] + a 2'-deoxyguanosine in DNA</text>
        <dbReference type="Rhea" id="RHEA:24000"/>
        <dbReference type="Rhea" id="RHEA-COMP:10131"/>
        <dbReference type="Rhea" id="RHEA-COMP:10132"/>
        <dbReference type="Rhea" id="RHEA-COMP:11367"/>
        <dbReference type="Rhea" id="RHEA-COMP:11368"/>
        <dbReference type="ChEBI" id="CHEBI:29950"/>
        <dbReference type="ChEBI" id="CHEBI:82612"/>
        <dbReference type="ChEBI" id="CHEBI:85445"/>
        <dbReference type="ChEBI" id="CHEBI:85448"/>
        <dbReference type="EC" id="2.1.1.63"/>
    </reaction>
</comment>
<dbReference type="GO" id="GO:0006281">
    <property type="term" value="P:DNA repair"/>
    <property type="evidence" value="ECO:0007669"/>
    <property type="project" value="UniProtKB-KW"/>
</dbReference>
<dbReference type="SUPFAM" id="SSF46689">
    <property type="entry name" value="Homeodomain-like"/>
    <property type="match status" value="1"/>
</dbReference>
<evidence type="ECO:0000259" key="12">
    <source>
        <dbReference type="PROSITE" id="PS01124"/>
    </source>
</evidence>
<evidence type="ECO:0000256" key="10">
    <source>
        <dbReference type="PIRSR" id="PIRSR000409-1"/>
    </source>
</evidence>
<keyword evidence="8" id="KW-0234">DNA repair</keyword>
<dbReference type="FunFam" id="1.10.10.10:FF:000410">
    <property type="entry name" value="ADA regulatory protein, putative"/>
    <property type="match status" value="1"/>
</dbReference>
<dbReference type="InterPro" id="IPR036388">
    <property type="entry name" value="WH-like_DNA-bd_sf"/>
</dbReference>
<keyword evidence="14" id="KW-1185">Reference proteome</keyword>
<dbReference type="NCBIfam" id="TIGR00589">
    <property type="entry name" value="ogt"/>
    <property type="match status" value="1"/>
</dbReference>
<keyword evidence="11" id="KW-0862">Zinc</keyword>
<keyword evidence="3 13" id="KW-0808">Transferase</keyword>
<comment type="catalytic activity">
    <reaction evidence="1">
        <text>a 4-O-methyl-thymidine in DNA + L-cysteinyl-[protein] = a thymidine in DNA + S-methyl-L-cysteinyl-[protein]</text>
        <dbReference type="Rhea" id="RHEA:53428"/>
        <dbReference type="Rhea" id="RHEA-COMP:10131"/>
        <dbReference type="Rhea" id="RHEA-COMP:10132"/>
        <dbReference type="Rhea" id="RHEA-COMP:13555"/>
        <dbReference type="Rhea" id="RHEA-COMP:13556"/>
        <dbReference type="ChEBI" id="CHEBI:29950"/>
        <dbReference type="ChEBI" id="CHEBI:82612"/>
        <dbReference type="ChEBI" id="CHEBI:137386"/>
        <dbReference type="ChEBI" id="CHEBI:137387"/>
        <dbReference type="EC" id="2.1.1.63"/>
    </reaction>
</comment>
<keyword evidence="11" id="KW-0479">Metal-binding</keyword>
<sequence>MNTQTIEQAKSESFSNDDARFAAVSTRDSNADGVFYYSVSTTGIYCRPSCPSRTALRKNIHFYSSCMEAEKAGYRPCMRCKPNQTTSSDHYAASIAAACRLIETAEKTPTLDELALSQNMSRFHFHRIFKSMTGITPKEYAVAHRNRKVRAALQETETIADAIYNAGYESNSRFYTTSTETLGMTPSNFRSGGANITIKFAVGASSLGSILVASSEKGICAILMDDEADVLVKDLQDRFPKATLIGGDHDFEQWVATVVGFVEAPQVGLDLPLDIQGTAFQQRVWQALQTIPLGTTVSYADVANLIGSPKAVRAVASACAANAIAVAIPCHRVVRRDGGLSGYRWGIERKRELLKREASAS</sequence>
<dbReference type="PROSITE" id="PS00374">
    <property type="entry name" value="MGMT"/>
    <property type="match status" value="1"/>
</dbReference>
<keyword evidence="5" id="KW-0805">Transcription regulation</keyword>
<dbReference type="Pfam" id="PF12833">
    <property type="entry name" value="HTH_18"/>
    <property type="match status" value="1"/>
</dbReference>
<feature type="binding site" evidence="11">
    <location>
        <position position="46"/>
    </location>
    <ligand>
        <name>Zn(2+)</name>
        <dbReference type="ChEBI" id="CHEBI:29105"/>
    </ligand>
</feature>